<dbReference type="SFLD" id="SFLDG01135">
    <property type="entry name" value="C1.5.6:_HAD__Beta-PGM__Phospha"/>
    <property type="match status" value="1"/>
</dbReference>
<dbReference type="GO" id="GO:0008967">
    <property type="term" value="F:phosphoglycolate phosphatase activity"/>
    <property type="evidence" value="ECO:0007669"/>
    <property type="project" value="UniProtKB-EC"/>
</dbReference>
<dbReference type="InterPro" id="IPR023214">
    <property type="entry name" value="HAD_sf"/>
</dbReference>
<dbReference type="Gene3D" id="3.40.50.1000">
    <property type="entry name" value="HAD superfamily/HAD-like"/>
    <property type="match status" value="1"/>
</dbReference>
<dbReference type="InterPro" id="IPR050155">
    <property type="entry name" value="HAD-like_hydrolase_sf"/>
</dbReference>
<dbReference type="AlphaFoldDB" id="A0A3N0UYR2"/>
<comment type="caution">
    <text evidence="9">The sequence shown here is derived from an EMBL/GenBank/DDBJ whole genome shotgun (WGS) entry which is preliminary data.</text>
</comment>
<keyword evidence="7" id="KW-0119">Carbohydrate metabolism</keyword>
<evidence type="ECO:0000256" key="1">
    <source>
        <dbReference type="ARBA" id="ARBA00000830"/>
    </source>
</evidence>
<evidence type="ECO:0000256" key="6">
    <source>
        <dbReference type="ARBA" id="ARBA00022842"/>
    </source>
</evidence>
<dbReference type="SFLD" id="SFLDS00003">
    <property type="entry name" value="Haloacid_Dehalogenase"/>
    <property type="match status" value="1"/>
</dbReference>
<gene>
    <name evidence="9" type="ORF">ED236_09765</name>
</gene>
<dbReference type="PANTHER" id="PTHR43434">
    <property type="entry name" value="PHOSPHOGLYCOLATE PHOSPHATASE"/>
    <property type="match status" value="1"/>
</dbReference>
<keyword evidence="5 9" id="KW-0378">Hydrolase</keyword>
<dbReference type="EMBL" id="RJVP01000005">
    <property type="protein sequence ID" value="ROH85575.1"/>
    <property type="molecule type" value="Genomic_DNA"/>
</dbReference>
<dbReference type="SUPFAM" id="SSF56784">
    <property type="entry name" value="HAD-like"/>
    <property type="match status" value="1"/>
</dbReference>
<dbReference type="GO" id="GO:0046872">
    <property type="term" value="F:metal ion binding"/>
    <property type="evidence" value="ECO:0007669"/>
    <property type="project" value="UniProtKB-KW"/>
</dbReference>
<dbReference type="PRINTS" id="PR00413">
    <property type="entry name" value="HADHALOGNASE"/>
</dbReference>
<evidence type="ECO:0000256" key="5">
    <source>
        <dbReference type="ARBA" id="ARBA00022801"/>
    </source>
</evidence>
<keyword evidence="4" id="KW-0479">Metal-binding</keyword>
<dbReference type="NCBIfam" id="TIGR01549">
    <property type="entry name" value="HAD-SF-IA-v1"/>
    <property type="match status" value="1"/>
</dbReference>
<evidence type="ECO:0000256" key="4">
    <source>
        <dbReference type="ARBA" id="ARBA00022723"/>
    </source>
</evidence>
<dbReference type="PANTHER" id="PTHR43434:SF23">
    <property type="entry name" value="PHOSPHOGLYCOLATE PHOSPHATASE"/>
    <property type="match status" value="1"/>
</dbReference>
<dbReference type="InterPro" id="IPR041492">
    <property type="entry name" value="HAD_2"/>
</dbReference>
<dbReference type="FunFam" id="3.40.50.1000:FF:000022">
    <property type="entry name" value="Phosphoglycolate phosphatase"/>
    <property type="match status" value="1"/>
</dbReference>
<dbReference type="InterPro" id="IPR006439">
    <property type="entry name" value="HAD-SF_hydro_IA"/>
</dbReference>
<dbReference type="Gene3D" id="1.10.150.240">
    <property type="entry name" value="Putative phosphatase, domain 2"/>
    <property type="match status" value="1"/>
</dbReference>
<dbReference type="GO" id="GO:0005829">
    <property type="term" value="C:cytosol"/>
    <property type="evidence" value="ECO:0007669"/>
    <property type="project" value="TreeGrafter"/>
</dbReference>
<dbReference type="InterPro" id="IPR023198">
    <property type="entry name" value="PGP-like_dom2"/>
</dbReference>
<dbReference type="Proteomes" id="UP000275137">
    <property type="component" value="Unassembled WGS sequence"/>
</dbReference>
<organism evidence="9 10">
    <name type="scientific">Pseudomethylobacillus aquaticus</name>
    <dbReference type="NCBI Taxonomy" id="2676064"/>
    <lineage>
        <taxon>Bacteria</taxon>
        <taxon>Pseudomonadati</taxon>
        <taxon>Pseudomonadota</taxon>
        <taxon>Betaproteobacteria</taxon>
        <taxon>Nitrosomonadales</taxon>
        <taxon>Methylophilaceae</taxon>
        <taxon>Pseudomethylobacillus</taxon>
    </lineage>
</organism>
<sequence length="226" mass="24107">MGGGTVKLVLFDLDGTLVDTAPDLGLALNIQRQRHALPALEMAAIRPFASHGSRGLLGVGFGLQPGDERFEAMREEYLALYDQVFAESSSLFEGMDQVLTALQQRGLPWGVVTNKPRRFAAPLMQALQLDHRAACLVCADDAVRAKPDPETLYMACRQVGVAASDAIYVGDAERDIQAGKAAGMRTVLAAYGYIASTDSPEAWAADTQIETPLDLLSLLPASASTA</sequence>
<keyword evidence="10" id="KW-1185">Reference proteome</keyword>
<comment type="pathway">
    <text evidence="2">Organic acid metabolism; glycolate biosynthesis; glycolate from 2-phosphoglycolate: step 1/1.</text>
</comment>
<accession>A0A3N0UYR2</accession>
<dbReference type="NCBIfam" id="TIGR01509">
    <property type="entry name" value="HAD-SF-IA-v3"/>
    <property type="match status" value="1"/>
</dbReference>
<comment type="function">
    <text evidence="8">Specifically catalyzes the dephosphorylation of 2-phosphoglycolate. Is involved in the dissimilation of the intracellular 2-phosphoglycolate formed during the DNA repair of 3'-phosphoglycolate ends, a major class of DNA lesions induced by oxidative stress.</text>
</comment>
<dbReference type="SFLD" id="SFLDG01129">
    <property type="entry name" value="C1.5:_HAD__Beta-PGM__Phosphata"/>
    <property type="match status" value="1"/>
</dbReference>
<reference evidence="9 10" key="1">
    <citation type="submission" date="2018-10" db="EMBL/GenBank/DDBJ databases">
        <authorList>
            <person name="Chen W.-M."/>
        </authorList>
    </citation>
    <scope>NUCLEOTIDE SEQUENCE [LARGE SCALE GENOMIC DNA]</scope>
    <source>
        <strain evidence="9 10">H-5</strain>
    </source>
</reference>
<comment type="catalytic activity">
    <reaction evidence="1">
        <text>2-phosphoglycolate + H2O = glycolate + phosphate</text>
        <dbReference type="Rhea" id="RHEA:14369"/>
        <dbReference type="ChEBI" id="CHEBI:15377"/>
        <dbReference type="ChEBI" id="CHEBI:29805"/>
        <dbReference type="ChEBI" id="CHEBI:43474"/>
        <dbReference type="ChEBI" id="CHEBI:58033"/>
        <dbReference type="EC" id="3.1.3.18"/>
    </reaction>
</comment>
<dbReference type="GO" id="GO:0006281">
    <property type="term" value="P:DNA repair"/>
    <property type="evidence" value="ECO:0007669"/>
    <property type="project" value="TreeGrafter"/>
</dbReference>
<dbReference type="Pfam" id="PF13419">
    <property type="entry name" value="HAD_2"/>
    <property type="match status" value="1"/>
</dbReference>
<dbReference type="EC" id="3.1.3.18" evidence="3"/>
<dbReference type="InterPro" id="IPR036412">
    <property type="entry name" value="HAD-like_sf"/>
</dbReference>
<evidence type="ECO:0000256" key="8">
    <source>
        <dbReference type="ARBA" id="ARBA00059247"/>
    </source>
</evidence>
<evidence type="ECO:0000256" key="7">
    <source>
        <dbReference type="ARBA" id="ARBA00023277"/>
    </source>
</evidence>
<name>A0A3N0UYR2_9PROT</name>
<evidence type="ECO:0000256" key="2">
    <source>
        <dbReference type="ARBA" id="ARBA00004818"/>
    </source>
</evidence>
<evidence type="ECO:0000313" key="10">
    <source>
        <dbReference type="Proteomes" id="UP000275137"/>
    </source>
</evidence>
<keyword evidence="6" id="KW-0460">Magnesium</keyword>
<protein>
    <recommendedName>
        <fullName evidence="3">phosphoglycolate phosphatase</fullName>
        <ecNumber evidence="3">3.1.3.18</ecNumber>
    </recommendedName>
</protein>
<evidence type="ECO:0000313" key="9">
    <source>
        <dbReference type="EMBL" id="ROH85575.1"/>
    </source>
</evidence>
<evidence type="ECO:0000256" key="3">
    <source>
        <dbReference type="ARBA" id="ARBA00013078"/>
    </source>
</evidence>
<proteinExistence type="predicted"/>